<proteinExistence type="predicted"/>
<feature type="signal peptide" evidence="1">
    <location>
        <begin position="1"/>
        <end position="21"/>
    </location>
</feature>
<reference evidence="2 3" key="1">
    <citation type="journal article" date="2017" name="Gigascience">
        <title>Genome sequence of the small brown planthopper, Laodelphax striatellus.</title>
        <authorList>
            <person name="Zhu J."/>
            <person name="Jiang F."/>
            <person name="Wang X."/>
            <person name="Yang P."/>
            <person name="Bao Y."/>
            <person name="Zhao W."/>
            <person name="Wang W."/>
            <person name="Lu H."/>
            <person name="Wang Q."/>
            <person name="Cui N."/>
            <person name="Li J."/>
            <person name="Chen X."/>
            <person name="Luo L."/>
            <person name="Yu J."/>
            <person name="Kang L."/>
            <person name="Cui F."/>
        </authorList>
    </citation>
    <scope>NUCLEOTIDE SEQUENCE [LARGE SCALE GENOMIC DNA]</scope>
    <source>
        <strain evidence="2">Lst14</strain>
    </source>
</reference>
<protein>
    <submittedName>
        <fullName evidence="2">Uncharacterized protein</fullName>
    </submittedName>
</protein>
<name>A0A482WXV0_LAOST</name>
<dbReference type="OrthoDB" id="6628982at2759"/>
<organism evidence="2 3">
    <name type="scientific">Laodelphax striatellus</name>
    <name type="common">Small brown planthopper</name>
    <name type="synonym">Delphax striatella</name>
    <dbReference type="NCBI Taxonomy" id="195883"/>
    <lineage>
        <taxon>Eukaryota</taxon>
        <taxon>Metazoa</taxon>
        <taxon>Ecdysozoa</taxon>
        <taxon>Arthropoda</taxon>
        <taxon>Hexapoda</taxon>
        <taxon>Insecta</taxon>
        <taxon>Pterygota</taxon>
        <taxon>Neoptera</taxon>
        <taxon>Paraneoptera</taxon>
        <taxon>Hemiptera</taxon>
        <taxon>Auchenorrhyncha</taxon>
        <taxon>Fulgoroidea</taxon>
        <taxon>Delphacidae</taxon>
        <taxon>Criomorphinae</taxon>
        <taxon>Laodelphax</taxon>
    </lineage>
</organism>
<keyword evidence="3" id="KW-1185">Reference proteome</keyword>
<comment type="caution">
    <text evidence="2">The sequence shown here is derived from an EMBL/GenBank/DDBJ whole genome shotgun (WGS) entry which is preliminary data.</text>
</comment>
<accession>A0A482WXV0</accession>
<keyword evidence="1" id="KW-0732">Signal</keyword>
<dbReference type="AlphaFoldDB" id="A0A482WXV0"/>
<evidence type="ECO:0000313" key="2">
    <source>
        <dbReference type="EMBL" id="RZF37870.1"/>
    </source>
</evidence>
<gene>
    <name evidence="2" type="ORF">LSTR_LSTR007723</name>
</gene>
<feature type="chain" id="PRO_5019827866" evidence="1">
    <location>
        <begin position="22"/>
        <end position="190"/>
    </location>
</feature>
<evidence type="ECO:0000313" key="3">
    <source>
        <dbReference type="Proteomes" id="UP000291343"/>
    </source>
</evidence>
<evidence type="ECO:0000256" key="1">
    <source>
        <dbReference type="SAM" id="SignalP"/>
    </source>
</evidence>
<dbReference type="EMBL" id="QKKF02022937">
    <property type="protein sequence ID" value="RZF37870.1"/>
    <property type="molecule type" value="Genomic_DNA"/>
</dbReference>
<dbReference type="Proteomes" id="UP000291343">
    <property type="component" value="Unassembled WGS sequence"/>
</dbReference>
<sequence length="190" mass="21951">MMIHLLFSVIVFAALLVVTNSQSAVYVRFLSPPHGYSHGLQVHYPGGVPIAREERLFIPNQQYQPQPQQYHYPKPMRSFHELGSQFQGYPRTRPVPVPEQLYPMGVFYGPSSASDFQRDHPGPTYDPYLATEEMARRAMAIIMAHGVLFFHNIPHERLVLRNNQERVQNFLQPHILGSIRPGHPFFNYNK</sequence>
<dbReference type="InParanoid" id="A0A482WXV0"/>